<evidence type="ECO:0000313" key="15">
    <source>
        <dbReference type="EMBL" id="PIK50280.1"/>
    </source>
</evidence>
<evidence type="ECO:0000256" key="2">
    <source>
        <dbReference type="ARBA" id="ARBA00013194"/>
    </source>
</evidence>
<evidence type="ECO:0000313" key="16">
    <source>
        <dbReference type="Proteomes" id="UP000230750"/>
    </source>
</evidence>
<evidence type="ECO:0000256" key="8">
    <source>
        <dbReference type="ARBA" id="ARBA00023180"/>
    </source>
</evidence>
<dbReference type="GO" id="GO:0005783">
    <property type="term" value="C:endoplasmic reticulum"/>
    <property type="evidence" value="ECO:0007669"/>
    <property type="project" value="UniProtKB-ARBA"/>
</dbReference>
<evidence type="ECO:0000256" key="9">
    <source>
        <dbReference type="ARBA" id="ARBA00023235"/>
    </source>
</evidence>
<comment type="caution">
    <text evidence="15">The sequence shown here is derived from an EMBL/GenBank/DDBJ whole genome shotgun (WGS) entry which is preliminary data.</text>
</comment>
<evidence type="ECO:0000256" key="3">
    <source>
        <dbReference type="ARBA" id="ARBA00022729"/>
    </source>
</evidence>
<dbReference type="CDD" id="cd00051">
    <property type="entry name" value="EFh"/>
    <property type="match status" value="1"/>
</dbReference>
<gene>
    <name evidence="15" type="ORF">BSL78_12849</name>
</gene>
<dbReference type="Gene3D" id="3.10.50.40">
    <property type="match status" value="1"/>
</dbReference>
<dbReference type="InterPro" id="IPR046357">
    <property type="entry name" value="PPIase_dom_sf"/>
</dbReference>
<evidence type="ECO:0000256" key="7">
    <source>
        <dbReference type="ARBA" id="ARBA00023110"/>
    </source>
</evidence>
<dbReference type="InterPro" id="IPR011992">
    <property type="entry name" value="EF-hand-dom_pair"/>
</dbReference>
<protein>
    <recommendedName>
        <fullName evidence="2 10">peptidylprolyl isomerase</fullName>
        <ecNumber evidence="2 10">5.2.1.8</ecNumber>
    </recommendedName>
</protein>
<feature type="region of interest" description="Disordered" evidence="11">
    <location>
        <begin position="210"/>
        <end position="237"/>
    </location>
</feature>
<organism evidence="15 16">
    <name type="scientific">Stichopus japonicus</name>
    <name type="common">Sea cucumber</name>
    <dbReference type="NCBI Taxonomy" id="307972"/>
    <lineage>
        <taxon>Eukaryota</taxon>
        <taxon>Metazoa</taxon>
        <taxon>Echinodermata</taxon>
        <taxon>Eleutherozoa</taxon>
        <taxon>Echinozoa</taxon>
        <taxon>Holothuroidea</taxon>
        <taxon>Aspidochirotacea</taxon>
        <taxon>Aspidochirotida</taxon>
        <taxon>Stichopodidae</taxon>
        <taxon>Apostichopus</taxon>
    </lineage>
</organism>
<evidence type="ECO:0000259" key="14">
    <source>
        <dbReference type="PROSITE" id="PS50222"/>
    </source>
</evidence>
<feature type="signal peptide" evidence="12">
    <location>
        <begin position="1"/>
        <end position="21"/>
    </location>
</feature>
<dbReference type="GO" id="GO:0003755">
    <property type="term" value="F:peptidyl-prolyl cis-trans isomerase activity"/>
    <property type="evidence" value="ECO:0007669"/>
    <property type="project" value="UniProtKB-KW"/>
</dbReference>
<dbReference type="PROSITE" id="PS00018">
    <property type="entry name" value="EF_HAND_1"/>
    <property type="match status" value="2"/>
</dbReference>
<name>A0A2G8KQR4_STIJA</name>
<dbReference type="SUPFAM" id="SSF54534">
    <property type="entry name" value="FKBP-like"/>
    <property type="match status" value="1"/>
</dbReference>
<feature type="domain" description="PPIase FKBP-type" evidence="13">
    <location>
        <begin position="51"/>
        <end position="155"/>
    </location>
</feature>
<keyword evidence="4" id="KW-0677">Repeat</keyword>
<dbReference type="AlphaFoldDB" id="A0A2G8KQR4"/>
<evidence type="ECO:0000256" key="6">
    <source>
        <dbReference type="ARBA" id="ARBA00022837"/>
    </source>
</evidence>
<dbReference type="PANTHER" id="PTHR46222:SF3">
    <property type="entry name" value="PEPTIDYLPROLYL ISOMERASE"/>
    <property type="match status" value="1"/>
</dbReference>
<feature type="compositionally biased region" description="Basic and acidic residues" evidence="11">
    <location>
        <begin position="227"/>
        <end position="237"/>
    </location>
</feature>
<keyword evidence="9 10" id="KW-0413">Isomerase</keyword>
<reference evidence="15 16" key="1">
    <citation type="journal article" date="2017" name="PLoS Biol.">
        <title>The sea cucumber genome provides insights into morphological evolution and visceral regeneration.</title>
        <authorList>
            <person name="Zhang X."/>
            <person name="Sun L."/>
            <person name="Yuan J."/>
            <person name="Sun Y."/>
            <person name="Gao Y."/>
            <person name="Zhang L."/>
            <person name="Li S."/>
            <person name="Dai H."/>
            <person name="Hamel J.F."/>
            <person name="Liu C."/>
            <person name="Yu Y."/>
            <person name="Liu S."/>
            <person name="Lin W."/>
            <person name="Guo K."/>
            <person name="Jin S."/>
            <person name="Xu P."/>
            <person name="Storey K.B."/>
            <person name="Huan P."/>
            <person name="Zhang T."/>
            <person name="Zhou Y."/>
            <person name="Zhang J."/>
            <person name="Lin C."/>
            <person name="Li X."/>
            <person name="Xing L."/>
            <person name="Huo D."/>
            <person name="Sun M."/>
            <person name="Wang L."/>
            <person name="Mercier A."/>
            <person name="Li F."/>
            <person name="Yang H."/>
            <person name="Xiang J."/>
        </authorList>
    </citation>
    <scope>NUCLEOTIDE SEQUENCE [LARGE SCALE GENOMIC DNA]</scope>
    <source>
        <strain evidence="15">Shaxun</strain>
        <tissue evidence="15">Muscle</tissue>
    </source>
</reference>
<dbReference type="Pfam" id="PF13499">
    <property type="entry name" value="EF-hand_7"/>
    <property type="match status" value="1"/>
</dbReference>
<dbReference type="OrthoDB" id="1902587at2759"/>
<dbReference type="STRING" id="307972.A0A2G8KQR4"/>
<evidence type="ECO:0000256" key="5">
    <source>
        <dbReference type="ARBA" id="ARBA00022824"/>
    </source>
</evidence>
<evidence type="ECO:0000259" key="13">
    <source>
        <dbReference type="PROSITE" id="PS50059"/>
    </source>
</evidence>
<dbReference type="GO" id="GO:0005509">
    <property type="term" value="F:calcium ion binding"/>
    <property type="evidence" value="ECO:0007669"/>
    <property type="project" value="InterPro"/>
</dbReference>
<proteinExistence type="predicted"/>
<dbReference type="Proteomes" id="UP000230750">
    <property type="component" value="Unassembled WGS sequence"/>
</dbReference>
<dbReference type="Pfam" id="PF00254">
    <property type="entry name" value="FKBP_C"/>
    <property type="match status" value="1"/>
</dbReference>
<evidence type="ECO:0000256" key="10">
    <source>
        <dbReference type="PROSITE-ProRule" id="PRU00277"/>
    </source>
</evidence>
<keyword evidence="8" id="KW-0325">Glycoprotein</keyword>
<dbReference type="Gene3D" id="1.10.238.10">
    <property type="entry name" value="EF-hand"/>
    <property type="match status" value="1"/>
</dbReference>
<keyword evidence="3 12" id="KW-0732">Signal</keyword>
<dbReference type="PROSITE" id="PS50222">
    <property type="entry name" value="EF_HAND_2"/>
    <property type="match status" value="1"/>
</dbReference>
<evidence type="ECO:0000256" key="12">
    <source>
        <dbReference type="SAM" id="SignalP"/>
    </source>
</evidence>
<dbReference type="PROSITE" id="PS50059">
    <property type="entry name" value="FKBP_PPIASE"/>
    <property type="match status" value="1"/>
</dbReference>
<evidence type="ECO:0000256" key="1">
    <source>
        <dbReference type="ARBA" id="ARBA00000971"/>
    </source>
</evidence>
<dbReference type="EC" id="5.2.1.8" evidence="2 10"/>
<dbReference type="EMBL" id="MRZV01000426">
    <property type="protein sequence ID" value="PIK50280.1"/>
    <property type="molecule type" value="Genomic_DNA"/>
</dbReference>
<evidence type="ECO:0000256" key="11">
    <source>
        <dbReference type="SAM" id="MobiDB-lite"/>
    </source>
</evidence>
<keyword evidence="7 10" id="KW-0697">Rotamase</keyword>
<comment type="catalytic activity">
    <reaction evidence="1 10">
        <text>[protein]-peptidylproline (omega=180) = [protein]-peptidylproline (omega=0)</text>
        <dbReference type="Rhea" id="RHEA:16237"/>
        <dbReference type="Rhea" id="RHEA-COMP:10747"/>
        <dbReference type="Rhea" id="RHEA-COMP:10748"/>
        <dbReference type="ChEBI" id="CHEBI:83833"/>
        <dbReference type="ChEBI" id="CHEBI:83834"/>
        <dbReference type="EC" id="5.2.1.8"/>
    </reaction>
</comment>
<accession>A0A2G8KQR4</accession>
<feature type="domain" description="EF-hand" evidence="14">
    <location>
        <begin position="164"/>
        <end position="192"/>
    </location>
</feature>
<feature type="chain" id="PRO_5013573873" description="peptidylprolyl isomerase" evidence="12">
    <location>
        <begin position="22"/>
        <end position="237"/>
    </location>
</feature>
<keyword evidence="6" id="KW-0106">Calcium</keyword>
<keyword evidence="5" id="KW-0256">Endoplasmic reticulum</keyword>
<feature type="compositionally biased region" description="Basic and acidic residues" evidence="11">
    <location>
        <begin position="210"/>
        <end position="219"/>
    </location>
</feature>
<sequence length="237" mass="27357">MIKILLGISLFLSCVLWAAQGGEINKAEDDPRVTYEVLKESPRCKAKLKGGYQGHMDFIGRYQDTDEIFLNSTDYMKKVLNIDDENDMVNPVNFPMDMDFLLEGLRIGLTGQCNHEHRRIWVPKELVNGGRKVFSEEYIPRGRDLVFEVQMWNVVPNYMIGMPNMFKVYDTDKDGYLTKKEIGEYLVETDQYPSGPLITKLVNEFISKDDKDGDKRVSFEEFTGPKFDTDGSRHDEL</sequence>
<dbReference type="SUPFAM" id="SSF47473">
    <property type="entry name" value="EF-hand"/>
    <property type="match status" value="1"/>
</dbReference>
<keyword evidence="16" id="KW-1185">Reference proteome</keyword>
<dbReference type="InterPro" id="IPR002048">
    <property type="entry name" value="EF_hand_dom"/>
</dbReference>
<dbReference type="PANTHER" id="PTHR46222">
    <property type="entry name" value="PEPTIDYL-PROLYL CIS-TRANS ISOMERASE FKBP7/14"/>
    <property type="match status" value="1"/>
</dbReference>
<dbReference type="InterPro" id="IPR001179">
    <property type="entry name" value="PPIase_FKBP_dom"/>
</dbReference>
<dbReference type="InterPro" id="IPR052273">
    <property type="entry name" value="PPIase_FKBP"/>
</dbReference>
<dbReference type="InterPro" id="IPR018247">
    <property type="entry name" value="EF_Hand_1_Ca_BS"/>
</dbReference>
<evidence type="ECO:0000256" key="4">
    <source>
        <dbReference type="ARBA" id="ARBA00022737"/>
    </source>
</evidence>